<name>A0A830C2N4_9LAMI</name>
<keyword evidence="3" id="KW-1185">Reference proteome</keyword>
<feature type="region of interest" description="Disordered" evidence="1">
    <location>
        <begin position="60"/>
        <end position="80"/>
    </location>
</feature>
<evidence type="ECO:0000313" key="2">
    <source>
        <dbReference type="EMBL" id="GFP93289.1"/>
    </source>
</evidence>
<evidence type="ECO:0000256" key="1">
    <source>
        <dbReference type="SAM" id="MobiDB-lite"/>
    </source>
</evidence>
<protein>
    <submittedName>
        <fullName evidence="2">Uncharacterized protein</fullName>
    </submittedName>
</protein>
<evidence type="ECO:0000313" key="3">
    <source>
        <dbReference type="Proteomes" id="UP000653305"/>
    </source>
</evidence>
<dbReference type="PANTHER" id="PTHR34057:SF1">
    <property type="entry name" value="ELONGATION FACTOR"/>
    <property type="match status" value="1"/>
</dbReference>
<comment type="caution">
    <text evidence="2">The sequence shown here is derived from an EMBL/GenBank/DDBJ whole genome shotgun (WGS) entry which is preliminary data.</text>
</comment>
<proteinExistence type="predicted"/>
<dbReference type="EMBL" id="BMAC01000308">
    <property type="protein sequence ID" value="GFP93289.1"/>
    <property type="molecule type" value="Genomic_DNA"/>
</dbReference>
<dbReference type="PANTHER" id="PTHR34057">
    <property type="entry name" value="ELONGATION FACTOR"/>
    <property type="match status" value="1"/>
</dbReference>
<organism evidence="2 3">
    <name type="scientific">Phtheirospermum japonicum</name>
    <dbReference type="NCBI Taxonomy" id="374723"/>
    <lineage>
        <taxon>Eukaryota</taxon>
        <taxon>Viridiplantae</taxon>
        <taxon>Streptophyta</taxon>
        <taxon>Embryophyta</taxon>
        <taxon>Tracheophyta</taxon>
        <taxon>Spermatophyta</taxon>
        <taxon>Magnoliopsida</taxon>
        <taxon>eudicotyledons</taxon>
        <taxon>Gunneridae</taxon>
        <taxon>Pentapetalae</taxon>
        <taxon>asterids</taxon>
        <taxon>lamiids</taxon>
        <taxon>Lamiales</taxon>
        <taxon>Orobanchaceae</taxon>
        <taxon>Orobanchaceae incertae sedis</taxon>
        <taxon>Phtheirospermum</taxon>
    </lineage>
</organism>
<dbReference type="Proteomes" id="UP000653305">
    <property type="component" value="Unassembled WGS sequence"/>
</dbReference>
<feature type="region of interest" description="Disordered" evidence="1">
    <location>
        <begin position="289"/>
        <end position="376"/>
    </location>
</feature>
<dbReference type="AlphaFoldDB" id="A0A830C2N4"/>
<feature type="compositionally biased region" description="Basic residues" evidence="1">
    <location>
        <begin position="67"/>
        <end position="80"/>
    </location>
</feature>
<feature type="compositionally biased region" description="Polar residues" evidence="1">
    <location>
        <begin position="113"/>
        <end position="125"/>
    </location>
</feature>
<sequence length="376" mass="41930">MTAHWRNFIHPLMWRCKWTELRIKELESQASKYARDISINDRGKHVALDQMTVEQSGSKSLPFTTHLSHRKKPMKRRKRKRTECTIDIASYMSNHILFSERENKKGDVDGVPTSENLDNSDQQATGHEFGIHDDCIFPDDNNNNNSLEHVLRKIELVHARVNKLKDKLNLVMTKNASRFSSSENLSQLVAGDVQTSSVRSPTLSACNGDNVSVGGLYTSPQHITDYDLGDFIMHDSAVSSFGEAIAIPDIIESTVGLLSSIDVTQHHAQVGDSSERIVDNMAIQNDAAEIEGSALKKTQDADNSGGEEEEESNNNAMLLALEPDMVETKGVETTEQSTLKSCLSEDIHFPKNKRKRGERKAGSGNWSRQRPGEPDS</sequence>
<dbReference type="OrthoDB" id="21648at2759"/>
<reference evidence="2" key="1">
    <citation type="submission" date="2020-07" db="EMBL/GenBank/DDBJ databases">
        <title>Ethylene signaling mediates host invasion by parasitic plants.</title>
        <authorList>
            <person name="Yoshida S."/>
        </authorList>
    </citation>
    <scope>NUCLEOTIDE SEQUENCE</scope>
    <source>
        <strain evidence="2">Okayama</strain>
    </source>
</reference>
<feature type="region of interest" description="Disordered" evidence="1">
    <location>
        <begin position="102"/>
        <end position="125"/>
    </location>
</feature>
<gene>
    <name evidence="2" type="ORF">PHJA_001473300</name>
</gene>
<accession>A0A830C2N4</accession>